<dbReference type="EMBL" id="QKKF02026173">
    <property type="protein sequence ID" value="RZF36539.1"/>
    <property type="molecule type" value="Genomic_DNA"/>
</dbReference>
<reference evidence="1 2" key="1">
    <citation type="journal article" date="2017" name="Gigascience">
        <title>Genome sequence of the small brown planthopper, Laodelphax striatellus.</title>
        <authorList>
            <person name="Zhu J."/>
            <person name="Jiang F."/>
            <person name="Wang X."/>
            <person name="Yang P."/>
            <person name="Bao Y."/>
            <person name="Zhao W."/>
            <person name="Wang W."/>
            <person name="Lu H."/>
            <person name="Wang Q."/>
            <person name="Cui N."/>
            <person name="Li J."/>
            <person name="Chen X."/>
            <person name="Luo L."/>
            <person name="Yu J."/>
            <person name="Kang L."/>
            <person name="Cui F."/>
        </authorList>
    </citation>
    <scope>NUCLEOTIDE SEQUENCE [LARGE SCALE GENOMIC DNA]</scope>
    <source>
        <strain evidence="1">Lst14</strain>
    </source>
</reference>
<name>A0A482WSE2_LAOST</name>
<organism evidence="1 2">
    <name type="scientific">Laodelphax striatellus</name>
    <name type="common">Small brown planthopper</name>
    <name type="synonym">Delphax striatella</name>
    <dbReference type="NCBI Taxonomy" id="195883"/>
    <lineage>
        <taxon>Eukaryota</taxon>
        <taxon>Metazoa</taxon>
        <taxon>Ecdysozoa</taxon>
        <taxon>Arthropoda</taxon>
        <taxon>Hexapoda</taxon>
        <taxon>Insecta</taxon>
        <taxon>Pterygota</taxon>
        <taxon>Neoptera</taxon>
        <taxon>Paraneoptera</taxon>
        <taxon>Hemiptera</taxon>
        <taxon>Auchenorrhyncha</taxon>
        <taxon>Fulgoroidea</taxon>
        <taxon>Delphacidae</taxon>
        <taxon>Criomorphinae</taxon>
        <taxon>Laodelphax</taxon>
    </lineage>
</organism>
<evidence type="ECO:0008006" key="3">
    <source>
        <dbReference type="Google" id="ProtNLM"/>
    </source>
</evidence>
<dbReference type="OrthoDB" id="10057795at2759"/>
<dbReference type="GO" id="GO:0005737">
    <property type="term" value="C:cytoplasm"/>
    <property type="evidence" value="ECO:0007669"/>
    <property type="project" value="UniProtKB-ARBA"/>
</dbReference>
<protein>
    <recommendedName>
        <fullName evidence="3">KASH domain-containing protein</fullName>
    </recommendedName>
</protein>
<dbReference type="SMR" id="A0A482WSE2"/>
<sequence length="500" mass="56888">MNISNSGFEISLTPCVGDSSESVQTLQAWESNTSSQDGQGSWKRRRVEKQVELQSGLTDMESWLNQTERLLQDKGEPQDAVLLLEEARSEWIERKPHMTALLSLGKTRVQEIITDGGSPLTEEQKLVALEKKFTAIGLQLDMALEKAQREVELKALSKELTSLDLLFSGFSKWFASTPNHSLEQCRVKVKSMKSHEERVIKLGQRSKQLIARPHAGQEEADADANIQEFVTKWTTLMEKVLTLQTELGSEKSLSSKYLEKKNQLMKWVHGVEGELLSEHVILAPLPQMKKQLDKFKDLEQSIEEMLPDFNFVNTSGQQLLEANPSEHLREELQDLNTRWSDIPVILEERHAIHIKRLEKIMSEVRSVEQWLKKAEPYFQKMSIPSGDKTALETELNDVNNLLGEGESVKQNVVEVARVTKDLLDTSLQVDSSFGKHLRDQEVVLQKNLKNVLECGLPERKSKLEKCLEKHKKIADSITELTEWLVSLEENISSCEVNVAK</sequence>
<evidence type="ECO:0000313" key="2">
    <source>
        <dbReference type="Proteomes" id="UP000291343"/>
    </source>
</evidence>
<dbReference type="STRING" id="195883.A0A482WSE2"/>
<accession>A0A482WSE2</accession>
<dbReference type="Pfam" id="PF00435">
    <property type="entry name" value="Spectrin"/>
    <property type="match status" value="1"/>
</dbReference>
<dbReference type="AlphaFoldDB" id="A0A482WSE2"/>
<dbReference type="SMART" id="SM00150">
    <property type="entry name" value="SPEC"/>
    <property type="match status" value="2"/>
</dbReference>
<dbReference type="CDD" id="cd00176">
    <property type="entry name" value="SPEC"/>
    <property type="match status" value="1"/>
</dbReference>
<dbReference type="InParanoid" id="A0A482WSE2"/>
<dbReference type="InterPro" id="IPR018159">
    <property type="entry name" value="Spectrin/alpha-actinin"/>
</dbReference>
<dbReference type="Proteomes" id="UP000291343">
    <property type="component" value="Unassembled WGS sequence"/>
</dbReference>
<evidence type="ECO:0000313" key="1">
    <source>
        <dbReference type="EMBL" id="RZF36539.1"/>
    </source>
</evidence>
<dbReference type="SUPFAM" id="SSF46966">
    <property type="entry name" value="Spectrin repeat"/>
    <property type="match status" value="2"/>
</dbReference>
<dbReference type="InterPro" id="IPR002017">
    <property type="entry name" value="Spectrin_repeat"/>
</dbReference>
<gene>
    <name evidence="1" type="ORF">LSTR_LSTR016486</name>
</gene>
<proteinExistence type="predicted"/>
<dbReference type="Gene3D" id="1.20.58.60">
    <property type="match status" value="2"/>
</dbReference>
<comment type="caution">
    <text evidence="1">The sequence shown here is derived from an EMBL/GenBank/DDBJ whole genome shotgun (WGS) entry which is preliminary data.</text>
</comment>
<keyword evidence="2" id="KW-1185">Reference proteome</keyword>